<dbReference type="EMBL" id="CADCTU010000321">
    <property type="protein sequence ID" value="CAA9309778.1"/>
    <property type="molecule type" value="Genomic_DNA"/>
</dbReference>
<name>A0A6J4KMA9_9BACT</name>
<protein>
    <submittedName>
        <fullName evidence="1">Uncharacterized protein</fullName>
    </submittedName>
</protein>
<reference evidence="1" key="1">
    <citation type="submission" date="2020-02" db="EMBL/GenBank/DDBJ databases">
        <authorList>
            <person name="Meier V. D."/>
        </authorList>
    </citation>
    <scope>NUCLEOTIDE SEQUENCE</scope>
    <source>
        <strain evidence="1">AVDCRST_MAG11</strain>
    </source>
</reference>
<accession>A0A6J4KMA9</accession>
<proteinExistence type="predicted"/>
<dbReference type="AlphaFoldDB" id="A0A6J4KMA9"/>
<feature type="non-terminal residue" evidence="1">
    <location>
        <position position="1"/>
    </location>
</feature>
<sequence length="37" mass="4362">DHQLRARCVSCAVCGRRRHRRRGLAQRTAHNTHRARV</sequence>
<gene>
    <name evidence="1" type="ORF">AVDCRST_MAG11-1411</name>
</gene>
<feature type="non-terminal residue" evidence="1">
    <location>
        <position position="37"/>
    </location>
</feature>
<evidence type="ECO:0000313" key="1">
    <source>
        <dbReference type="EMBL" id="CAA9309778.1"/>
    </source>
</evidence>
<organism evidence="1">
    <name type="scientific">uncultured Gemmatimonadaceae bacterium</name>
    <dbReference type="NCBI Taxonomy" id="246130"/>
    <lineage>
        <taxon>Bacteria</taxon>
        <taxon>Pseudomonadati</taxon>
        <taxon>Gemmatimonadota</taxon>
        <taxon>Gemmatimonadia</taxon>
        <taxon>Gemmatimonadales</taxon>
        <taxon>Gemmatimonadaceae</taxon>
        <taxon>environmental samples</taxon>
    </lineage>
</organism>